<dbReference type="CDD" id="cd04301">
    <property type="entry name" value="NAT_SF"/>
    <property type="match status" value="1"/>
</dbReference>
<accession>A0ABX9YRN7</accession>
<keyword evidence="1" id="KW-0808">Transferase</keyword>
<dbReference type="RefSeq" id="WP_124490708.1">
    <property type="nucleotide sequence ID" value="NZ_QTOI01000014.1"/>
</dbReference>
<keyword evidence="2" id="KW-0012">Acyltransferase</keyword>
<sequence>MTIIVRDAVAADAPALRELFLRARRATFVWQADDAFALADFDTQTQGERLRVAEDEAARLVGFVAVWEPDHFIHHLYVDTPQLRRGIGRALLHALPGWPATRYRLKCLRANEAALAFYRACRFVEVGAGCADDGEYLLLESGGEGVTRSAGCAKG</sequence>
<evidence type="ECO:0000313" key="5">
    <source>
        <dbReference type="Proteomes" id="UP000281098"/>
    </source>
</evidence>
<dbReference type="SUPFAM" id="SSF55729">
    <property type="entry name" value="Acyl-CoA N-acyltransferases (Nat)"/>
    <property type="match status" value="1"/>
</dbReference>
<dbReference type="Proteomes" id="UP000281098">
    <property type="component" value="Unassembled WGS sequence"/>
</dbReference>
<organism evidence="4 5">
    <name type="scientific">Burkholderia stagnalis</name>
    <dbReference type="NCBI Taxonomy" id="1503054"/>
    <lineage>
        <taxon>Bacteria</taxon>
        <taxon>Pseudomonadati</taxon>
        <taxon>Pseudomonadota</taxon>
        <taxon>Betaproteobacteria</taxon>
        <taxon>Burkholderiales</taxon>
        <taxon>Burkholderiaceae</taxon>
        <taxon>Burkholderia</taxon>
        <taxon>Burkholderia cepacia complex</taxon>
    </lineage>
</organism>
<dbReference type="PROSITE" id="PS51186">
    <property type="entry name" value="GNAT"/>
    <property type="match status" value="1"/>
</dbReference>
<evidence type="ECO:0000256" key="2">
    <source>
        <dbReference type="ARBA" id="ARBA00023315"/>
    </source>
</evidence>
<evidence type="ECO:0000256" key="1">
    <source>
        <dbReference type="ARBA" id="ARBA00022679"/>
    </source>
</evidence>
<reference evidence="4 5" key="1">
    <citation type="submission" date="2018-08" db="EMBL/GenBank/DDBJ databases">
        <title>Comparative analysis of Burkholderia isolates from Puerto Rico.</title>
        <authorList>
            <person name="Hall C."/>
            <person name="Sahl J."/>
            <person name="Wagner D."/>
        </authorList>
    </citation>
    <scope>NUCLEOTIDE SEQUENCE [LARGE SCALE GENOMIC DNA]</scope>
    <source>
        <strain evidence="4 5">Bp8966</strain>
    </source>
</reference>
<feature type="domain" description="N-acetyltransferase" evidence="3">
    <location>
        <begin position="3"/>
        <end position="149"/>
    </location>
</feature>
<evidence type="ECO:0000313" key="4">
    <source>
        <dbReference type="EMBL" id="RQY92337.1"/>
    </source>
</evidence>
<dbReference type="Gene3D" id="3.40.630.30">
    <property type="match status" value="1"/>
</dbReference>
<proteinExistence type="predicted"/>
<gene>
    <name evidence="4" type="ORF">DF017_15540</name>
</gene>
<dbReference type="InterPro" id="IPR050832">
    <property type="entry name" value="Bact_Acetyltransf"/>
</dbReference>
<keyword evidence="5" id="KW-1185">Reference proteome</keyword>
<dbReference type="EMBL" id="QTPM01000017">
    <property type="protein sequence ID" value="RQY92337.1"/>
    <property type="molecule type" value="Genomic_DNA"/>
</dbReference>
<protein>
    <submittedName>
        <fullName evidence="4">GNAT family N-acetyltransferase</fullName>
    </submittedName>
</protein>
<name>A0ABX9YRN7_9BURK</name>
<dbReference type="Pfam" id="PF00583">
    <property type="entry name" value="Acetyltransf_1"/>
    <property type="match status" value="1"/>
</dbReference>
<dbReference type="PANTHER" id="PTHR43877">
    <property type="entry name" value="AMINOALKYLPHOSPHONATE N-ACETYLTRANSFERASE-RELATED-RELATED"/>
    <property type="match status" value="1"/>
</dbReference>
<dbReference type="InterPro" id="IPR016181">
    <property type="entry name" value="Acyl_CoA_acyltransferase"/>
</dbReference>
<evidence type="ECO:0000259" key="3">
    <source>
        <dbReference type="PROSITE" id="PS51186"/>
    </source>
</evidence>
<dbReference type="InterPro" id="IPR000182">
    <property type="entry name" value="GNAT_dom"/>
</dbReference>
<comment type="caution">
    <text evidence="4">The sequence shown here is derived from an EMBL/GenBank/DDBJ whole genome shotgun (WGS) entry which is preliminary data.</text>
</comment>